<evidence type="ECO:0000313" key="3">
    <source>
        <dbReference type="EMBL" id="PVZ72110.1"/>
    </source>
</evidence>
<dbReference type="GO" id="GO:0005829">
    <property type="term" value="C:cytosol"/>
    <property type="evidence" value="ECO:0007669"/>
    <property type="project" value="TreeGrafter"/>
</dbReference>
<gene>
    <name evidence="3" type="ORF">DC094_03590</name>
</gene>
<dbReference type="AlphaFoldDB" id="A0A2V1H2C0"/>
<comment type="similarity">
    <text evidence="1 2">Belongs to the UPF0250 family.</text>
</comment>
<dbReference type="HAMAP" id="MF_00659">
    <property type="entry name" value="UPF0250"/>
    <property type="match status" value="1"/>
</dbReference>
<keyword evidence="4" id="KW-1185">Reference proteome</keyword>
<dbReference type="PANTHER" id="PTHR38036">
    <property type="entry name" value="UPF0250 PROTEIN YBED"/>
    <property type="match status" value="1"/>
</dbReference>
<accession>A0A2V1H2C0</accession>
<sequence>MASQNKPSAGTDAANRTDEIFDFPCSFPIKVMGRTTADIHSIVCKVMEKNVKDFSDKMIKVRPSKGDKFIAITATIIATSKAQLDAIYLELNGHPDVMMTL</sequence>
<reference evidence="3 4" key="1">
    <citation type="submission" date="2018-04" db="EMBL/GenBank/DDBJ databases">
        <title>Thalassorhabdus spongiae gen. nov., sp. nov., isolated from a marine sponge in South-West Iceland.</title>
        <authorList>
            <person name="Knobloch S."/>
            <person name="Daussin A."/>
            <person name="Johannsson R."/>
            <person name="Marteinsson V.T."/>
        </authorList>
    </citation>
    <scope>NUCLEOTIDE SEQUENCE [LARGE SCALE GENOMIC DNA]</scope>
    <source>
        <strain evidence="3 4">Hp12</strain>
    </source>
</reference>
<evidence type="ECO:0000256" key="2">
    <source>
        <dbReference type="HAMAP-Rule" id="MF_00659"/>
    </source>
</evidence>
<dbReference type="PANTHER" id="PTHR38036:SF1">
    <property type="entry name" value="UPF0250 PROTEIN YBED"/>
    <property type="match status" value="1"/>
</dbReference>
<protein>
    <recommendedName>
        <fullName evidence="2">UPF0250 protein DC094_03590</fullName>
    </recommendedName>
</protein>
<dbReference type="Proteomes" id="UP000244906">
    <property type="component" value="Unassembled WGS sequence"/>
</dbReference>
<dbReference type="Gene3D" id="3.30.70.260">
    <property type="match status" value="1"/>
</dbReference>
<evidence type="ECO:0000313" key="4">
    <source>
        <dbReference type="Proteomes" id="UP000244906"/>
    </source>
</evidence>
<dbReference type="InterPro" id="IPR027471">
    <property type="entry name" value="YbeD-like_sf"/>
</dbReference>
<dbReference type="EMBL" id="QDDL01000001">
    <property type="protein sequence ID" value="PVZ72110.1"/>
    <property type="molecule type" value="Genomic_DNA"/>
</dbReference>
<dbReference type="SUPFAM" id="SSF117991">
    <property type="entry name" value="YbeD/HP0495-like"/>
    <property type="match status" value="1"/>
</dbReference>
<dbReference type="InterPro" id="IPR007454">
    <property type="entry name" value="UPF0250_YbeD-like"/>
</dbReference>
<evidence type="ECO:0000256" key="1">
    <source>
        <dbReference type="ARBA" id="ARBA00008460"/>
    </source>
</evidence>
<comment type="caution">
    <text evidence="3">The sequence shown here is derived from an EMBL/GenBank/DDBJ whole genome shotgun (WGS) entry which is preliminary data.</text>
</comment>
<dbReference type="RefSeq" id="WP_116685695.1">
    <property type="nucleotide sequence ID" value="NZ_CAWNYD010000001.1"/>
</dbReference>
<proteinExistence type="inferred from homology"/>
<organism evidence="3 4">
    <name type="scientific">Pelagibaculum spongiae</name>
    <dbReference type="NCBI Taxonomy" id="2080658"/>
    <lineage>
        <taxon>Bacteria</taxon>
        <taxon>Pseudomonadati</taxon>
        <taxon>Pseudomonadota</taxon>
        <taxon>Gammaproteobacteria</taxon>
        <taxon>Oceanospirillales</taxon>
        <taxon>Pelagibaculum</taxon>
    </lineage>
</organism>
<name>A0A2V1H2C0_9GAMM</name>
<dbReference type="OrthoDB" id="9793424at2"/>
<dbReference type="Pfam" id="PF04359">
    <property type="entry name" value="DUF493"/>
    <property type="match status" value="1"/>
</dbReference>